<dbReference type="SMART" id="SM00240">
    <property type="entry name" value="FHA"/>
    <property type="match status" value="1"/>
</dbReference>
<dbReference type="InterPro" id="IPR008984">
    <property type="entry name" value="SMAD_FHA_dom_sf"/>
</dbReference>
<dbReference type="GO" id="GO:0008270">
    <property type="term" value="F:zinc ion binding"/>
    <property type="evidence" value="ECO:0007669"/>
    <property type="project" value="UniProtKB-KW"/>
</dbReference>
<evidence type="ECO:0000256" key="7">
    <source>
        <dbReference type="SAM" id="Coils"/>
    </source>
</evidence>
<dbReference type="GO" id="GO:0005634">
    <property type="term" value="C:nucleus"/>
    <property type="evidence" value="ECO:0007669"/>
    <property type="project" value="TreeGrafter"/>
</dbReference>
<evidence type="ECO:0000256" key="3">
    <source>
        <dbReference type="ARBA" id="ARBA00022723"/>
    </source>
</evidence>
<feature type="coiled-coil region" evidence="7">
    <location>
        <begin position="176"/>
        <end position="462"/>
    </location>
</feature>
<dbReference type="PROSITE" id="PS50006">
    <property type="entry name" value="FHA_DOMAIN"/>
    <property type="match status" value="1"/>
</dbReference>
<dbReference type="GO" id="GO:0006511">
    <property type="term" value="P:ubiquitin-dependent protein catabolic process"/>
    <property type="evidence" value="ECO:0007669"/>
    <property type="project" value="TreeGrafter"/>
</dbReference>
<evidence type="ECO:0000256" key="4">
    <source>
        <dbReference type="ARBA" id="ARBA00022771"/>
    </source>
</evidence>
<protein>
    <recommendedName>
        <fullName evidence="2">E3 ubiquitin-protein ligase CHFR</fullName>
    </recommendedName>
</protein>
<dbReference type="OrthoDB" id="5330228at2759"/>
<dbReference type="EMBL" id="GDQN01003812">
    <property type="protein sequence ID" value="JAT87242.1"/>
    <property type="molecule type" value="Transcribed_RNA"/>
</dbReference>
<dbReference type="Pfam" id="PF13920">
    <property type="entry name" value="zf-C3HC4_3"/>
    <property type="match status" value="1"/>
</dbReference>
<evidence type="ECO:0000256" key="5">
    <source>
        <dbReference type="ARBA" id="ARBA00022833"/>
    </source>
</evidence>
<feature type="compositionally biased region" description="Low complexity" evidence="8">
    <location>
        <begin position="632"/>
        <end position="652"/>
    </location>
</feature>
<feature type="region of interest" description="Disordered" evidence="8">
    <location>
        <begin position="572"/>
        <end position="618"/>
    </location>
</feature>
<dbReference type="PROSITE" id="PS00518">
    <property type="entry name" value="ZF_RING_1"/>
    <property type="match status" value="1"/>
</dbReference>
<dbReference type="InterPro" id="IPR052256">
    <property type="entry name" value="E3_ubiquitin-ligase_CHFR"/>
</dbReference>
<keyword evidence="3" id="KW-0479">Metal-binding</keyword>
<dbReference type="Gene3D" id="3.30.40.10">
    <property type="entry name" value="Zinc/RING finger domain, C3HC4 (zinc finger)"/>
    <property type="match status" value="1"/>
</dbReference>
<evidence type="ECO:0000256" key="1">
    <source>
        <dbReference type="ARBA" id="ARBA00005797"/>
    </source>
</evidence>
<dbReference type="AlphaFoldDB" id="A0A1E1WJS3"/>
<dbReference type="SMART" id="SM00184">
    <property type="entry name" value="RING"/>
    <property type="match status" value="1"/>
</dbReference>
<dbReference type="InterPro" id="IPR001841">
    <property type="entry name" value="Znf_RING"/>
</dbReference>
<dbReference type="PROSITE" id="PS50089">
    <property type="entry name" value="ZF_RING_2"/>
    <property type="match status" value="1"/>
</dbReference>
<dbReference type="PANTHER" id="PTHR16079">
    <property type="entry name" value="UBIQUITIN LIGASE PROTEIN CHFR"/>
    <property type="match status" value="1"/>
</dbReference>
<dbReference type="Gene3D" id="2.60.200.20">
    <property type="match status" value="1"/>
</dbReference>
<feature type="domain" description="FHA" evidence="9">
    <location>
        <begin position="31"/>
        <end position="80"/>
    </location>
</feature>
<dbReference type="GO" id="GO:0004842">
    <property type="term" value="F:ubiquitin-protein transferase activity"/>
    <property type="evidence" value="ECO:0007669"/>
    <property type="project" value="TreeGrafter"/>
</dbReference>
<reference evidence="11" key="1">
    <citation type="submission" date="2015-09" db="EMBL/GenBank/DDBJ databases">
        <title>De novo assembly of Pectinophora gossypiella (Pink Bollworm) gut transcriptome.</title>
        <authorList>
            <person name="Tassone E.E."/>
        </authorList>
    </citation>
    <scope>NUCLEOTIDE SEQUENCE</scope>
</reference>
<dbReference type="InterPro" id="IPR017907">
    <property type="entry name" value="Znf_RING_CS"/>
</dbReference>
<dbReference type="Pfam" id="PF00498">
    <property type="entry name" value="FHA"/>
    <property type="match status" value="1"/>
</dbReference>
<evidence type="ECO:0000256" key="2">
    <source>
        <dbReference type="ARBA" id="ARBA00017908"/>
    </source>
</evidence>
<dbReference type="SUPFAM" id="SSF57850">
    <property type="entry name" value="RING/U-box"/>
    <property type="match status" value="1"/>
</dbReference>
<evidence type="ECO:0000259" key="9">
    <source>
        <dbReference type="PROSITE" id="PS50006"/>
    </source>
</evidence>
<evidence type="ECO:0000256" key="6">
    <source>
        <dbReference type="PROSITE-ProRule" id="PRU00175"/>
    </source>
</evidence>
<dbReference type="CDD" id="cd16535">
    <property type="entry name" value="RING-HC_RNF8"/>
    <property type="match status" value="1"/>
</dbReference>
<evidence type="ECO:0000256" key="8">
    <source>
        <dbReference type="SAM" id="MobiDB-lite"/>
    </source>
</evidence>
<accession>A0A1E1WJS3</accession>
<gene>
    <name evidence="11" type="ORF">g.7430</name>
</gene>
<proteinExistence type="inferred from homology"/>
<dbReference type="GO" id="GO:0016567">
    <property type="term" value="P:protein ubiquitination"/>
    <property type="evidence" value="ECO:0007669"/>
    <property type="project" value="TreeGrafter"/>
</dbReference>
<dbReference type="InterPro" id="IPR013083">
    <property type="entry name" value="Znf_RING/FYVE/PHD"/>
</dbReference>
<sequence length="652" mass="75362">MMENEVYLISCKPLKPEFEKLRKLNISTNTFTVGRGLTNTAVIPFLPISRNHCTFRKTENGDWTVEDQSSFGIQVNGNRLGKGVTRNLVHQDVITLDSCQEFVYKFVDPSGDMFQIPRKRIKLEHNVDQDIINDVKLKFEESQSYEIKHIEEKLQSTKQMQTTTTILKNKLQLDMNRKIQQLERDFELQIENLKGEKNEVERQKALLMEDKEVQLAGIREEMEGKISELMNQIQKHNETETELLNENNLLKEKLQKEREEFLSELNRESSSKQDMLEKLESKIREQEEIRLKEKQQLEEMLKRETEALRLAKEKEIKELEEQKKQREQELIQELNNIKQNLEAQVEQSAQQRLKAEQELGEQVEQMKKLSDEDKVKMEILKKERVEIENKLSEAVLNAQKSIEEAQAQVKEREIELAAIAAERIQKEAEQSSEVILSLQEQLEKMRSQLQSVETEKNILLESLGPPDSGEGTSKQTAMAEVGELMENELQCSICAELFIKATTLNCSHTFCIYCITMWKKKKKDCPICRAPITSECKSLVLDSFIEKMVQNLTEDTKKKREELLKSREELEKELLASPTGRPSPMASRGSSSDDETDSDVLGEEEDHEEYDDDEFGEYGFRAQRYYDGWPYSHSGSDYDSDASSASSAASAA</sequence>
<evidence type="ECO:0000259" key="10">
    <source>
        <dbReference type="PROSITE" id="PS50089"/>
    </source>
</evidence>
<keyword evidence="5" id="KW-0862">Zinc</keyword>
<dbReference type="SUPFAM" id="SSF49879">
    <property type="entry name" value="SMAD/FHA domain"/>
    <property type="match status" value="1"/>
</dbReference>
<feature type="compositionally biased region" description="Acidic residues" evidence="8">
    <location>
        <begin position="592"/>
        <end position="616"/>
    </location>
</feature>
<dbReference type="PANTHER" id="PTHR16079:SF4">
    <property type="entry name" value="E3 UBIQUITIN-PROTEIN LIGASE CHFR"/>
    <property type="match status" value="1"/>
</dbReference>
<feature type="domain" description="RING-type" evidence="10">
    <location>
        <begin position="491"/>
        <end position="529"/>
    </location>
</feature>
<dbReference type="InterPro" id="IPR000253">
    <property type="entry name" value="FHA_dom"/>
</dbReference>
<comment type="similarity">
    <text evidence="1">Belongs to the CHFR family.</text>
</comment>
<evidence type="ECO:0000313" key="11">
    <source>
        <dbReference type="EMBL" id="JAT87242.1"/>
    </source>
</evidence>
<keyword evidence="7" id="KW-0175">Coiled coil</keyword>
<keyword evidence="4 6" id="KW-0863">Zinc-finger</keyword>
<feature type="non-terminal residue" evidence="11">
    <location>
        <position position="652"/>
    </location>
</feature>
<organism evidence="11">
    <name type="scientific">Pectinophora gossypiella</name>
    <name type="common">Cotton pink bollworm</name>
    <name type="synonym">Depressaria gossypiella</name>
    <dbReference type="NCBI Taxonomy" id="13191"/>
    <lineage>
        <taxon>Eukaryota</taxon>
        <taxon>Metazoa</taxon>
        <taxon>Ecdysozoa</taxon>
        <taxon>Arthropoda</taxon>
        <taxon>Hexapoda</taxon>
        <taxon>Insecta</taxon>
        <taxon>Pterygota</taxon>
        <taxon>Neoptera</taxon>
        <taxon>Endopterygota</taxon>
        <taxon>Lepidoptera</taxon>
        <taxon>Glossata</taxon>
        <taxon>Ditrysia</taxon>
        <taxon>Gelechioidea</taxon>
        <taxon>Gelechiidae</taxon>
        <taxon>Apatetrinae</taxon>
        <taxon>Pectinophora</taxon>
    </lineage>
</organism>
<feature type="region of interest" description="Disordered" evidence="8">
    <location>
        <begin position="631"/>
        <end position="652"/>
    </location>
</feature>
<name>A0A1E1WJS3_PECGO</name>